<reference evidence="11" key="2">
    <citation type="submission" date="2023-06" db="EMBL/GenBank/DDBJ databases">
        <authorList>
            <person name="Ma L."/>
            <person name="Liu K.-W."/>
            <person name="Li Z."/>
            <person name="Hsiao Y.-Y."/>
            <person name="Qi Y."/>
            <person name="Fu T."/>
            <person name="Tang G."/>
            <person name="Zhang D."/>
            <person name="Sun W.-H."/>
            <person name="Liu D.-K."/>
            <person name="Li Y."/>
            <person name="Chen G.-Z."/>
            <person name="Liu X.-D."/>
            <person name="Liao X.-Y."/>
            <person name="Jiang Y.-T."/>
            <person name="Yu X."/>
            <person name="Hao Y."/>
            <person name="Huang J."/>
            <person name="Zhao X.-W."/>
            <person name="Ke S."/>
            <person name="Chen Y.-Y."/>
            <person name="Wu W.-L."/>
            <person name="Hsu J.-L."/>
            <person name="Lin Y.-F."/>
            <person name="Huang M.-D."/>
            <person name="Li C.-Y."/>
            <person name="Huang L."/>
            <person name="Wang Z.-W."/>
            <person name="Zhao X."/>
            <person name="Zhong W.-Y."/>
            <person name="Peng D.-H."/>
            <person name="Ahmad S."/>
            <person name="Lan S."/>
            <person name="Zhang J.-S."/>
            <person name="Tsai W.-C."/>
            <person name="Van De Peer Y."/>
            <person name="Liu Z.-J."/>
        </authorList>
    </citation>
    <scope>NUCLEOTIDE SEQUENCE</scope>
    <source>
        <strain evidence="11">CP</strain>
        <tissue evidence="11">Leaves</tissue>
    </source>
</reference>
<evidence type="ECO:0000256" key="8">
    <source>
        <dbReference type="ARBA" id="ARBA00023136"/>
    </source>
</evidence>
<protein>
    <recommendedName>
        <fullName evidence="13">Protein RETICULATA-RELATED 1, chloroplastic</fullName>
    </recommendedName>
</protein>
<comment type="similarity">
    <text evidence="2">Belongs to the RETICULATA family.</text>
</comment>
<dbReference type="PANTHER" id="PTHR31038">
    <property type="entry name" value="EXPRESSED PROTEIN-RELATED"/>
    <property type="match status" value="1"/>
</dbReference>
<dbReference type="EMBL" id="JAUJYO010000020">
    <property type="protein sequence ID" value="KAK1285399.1"/>
    <property type="molecule type" value="Genomic_DNA"/>
</dbReference>
<proteinExistence type="inferred from homology"/>
<evidence type="ECO:0000256" key="10">
    <source>
        <dbReference type="SAM" id="Phobius"/>
    </source>
</evidence>
<keyword evidence="7 10" id="KW-1133">Transmembrane helix</keyword>
<dbReference type="InterPro" id="IPR021825">
    <property type="entry name" value="RETICULATA-related"/>
</dbReference>
<keyword evidence="12" id="KW-1185">Reference proteome</keyword>
<keyword evidence="8 10" id="KW-0472">Membrane</keyword>
<organism evidence="11 12">
    <name type="scientific">Acorus calamus</name>
    <name type="common">Sweet flag</name>
    <dbReference type="NCBI Taxonomy" id="4465"/>
    <lineage>
        <taxon>Eukaryota</taxon>
        <taxon>Viridiplantae</taxon>
        <taxon>Streptophyta</taxon>
        <taxon>Embryophyta</taxon>
        <taxon>Tracheophyta</taxon>
        <taxon>Spermatophyta</taxon>
        <taxon>Magnoliopsida</taxon>
        <taxon>Liliopsida</taxon>
        <taxon>Acoraceae</taxon>
        <taxon>Acorus</taxon>
    </lineage>
</organism>
<feature type="region of interest" description="Disordered" evidence="9">
    <location>
        <begin position="55"/>
        <end position="106"/>
    </location>
</feature>
<feature type="transmembrane region" description="Helical" evidence="10">
    <location>
        <begin position="327"/>
        <end position="351"/>
    </location>
</feature>
<reference evidence="11" key="1">
    <citation type="journal article" date="2023" name="Nat. Commun.">
        <title>Diploid and tetraploid genomes of Acorus and the evolution of monocots.</title>
        <authorList>
            <person name="Ma L."/>
            <person name="Liu K.W."/>
            <person name="Li Z."/>
            <person name="Hsiao Y.Y."/>
            <person name="Qi Y."/>
            <person name="Fu T."/>
            <person name="Tang G.D."/>
            <person name="Zhang D."/>
            <person name="Sun W.H."/>
            <person name="Liu D.K."/>
            <person name="Li Y."/>
            <person name="Chen G.Z."/>
            <person name="Liu X.D."/>
            <person name="Liao X.Y."/>
            <person name="Jiang Y.T."/>
            <person name="Yu X."/>
            <person name="Hao Y."/>
            <person name="Huang J."/>
            <person name="Zhao X.W."/>
            <person name="Ke S."/>
            <person name="Chen Y.Y."/>
            <person name="Wu W.L."/>
            <person name="Hsu J.L."/>
            <person name="Lin Y.F."/>
            <person name="Huang M.D."/>
            <person name="Li C.Y."/>
            <person name="Huang L."/>
            <person name="Wang Z.W."/>
            <person name="Zhao X."/>
            <person name="Zhong W.Y."/>
            <person name="Peng D.H."/>
            <person name="Ahmad S."/>
            <person name="Lan S."/>
            <person name="Zhang J.S."/>
            <person name="Tsai W.C."/>
            <person name="Van de Peer Y."/>
            <person name="Liu Z.J."/>
        </authorList>
    </citation>
    <scope>NUCLEOTIDE SEQUENCE</scope>
    <source>
        <strain evidence="11">CP</strain>
    </source>
</reference>
<accession>A0AAV9CA11</accession>
<dbReference type="GO" id="GO:0009706">
    <property type="term" value="C:chloroplast inner membrane"/>
    <property type="evidence" value="ECO:0007669"/>
    <property type="project" value="TreeGrafter"/>
</dbReference>
<dbReference type="Pfam" id="PF11891">
    <property type="entry name" value="RETICULATA-like"/>
    <property type="match status" value="1"/>
</dbReference>
<name>A0AAV9CA11_ACOCL</name>
<evidence type="ECO:0000256" key="4">
    <source>
        <dbReference type="ARBA" id="ARBA00022640"/>
    </source>
</evidence>
<evidence type="ECO:0008006" key="13">
    <source>
        <dbReference type="Google" id="ProtNLM"/>
    </source>
</evidence>
<sequence>MPVEADPREALERCLGAPCANPEASPSSSASVSAPQMKGEYGSFGAVTLEKSKLDLSQKTTRSSPQIATGGGGGDIGKKNFHGGGDGGDDGGDDDDYMGDFEDGDEGDDDGLFRRRIVIQELFDRKFVDAVLEEWFKTMADLPPGLRQAYELGLVSSAQIVRFLTVHARPTFARALSRALPAWLSRAFNGRMVADPAFLHKFIFEQLSTITCSVWWELKNRKERIKKEYDLALINVLTATICNGIIVWSLAPCRPFGNTFRFDFQNTLYKLPNNIFEKSYPLREFDLQKRSLSFVVNGVRLFLVGLLTGGVQGVLSKISSKQKNERLSVTIPSMLTNTLGYGAFLGLHANLRYQLISGIDRAVINYFDVMGVAMFITMASRMLNVQVGETSKMALLGVGPDPLVQSDNLLKAYNRPSDTEMEARSDSKWFISKDAIVSSLGLFGAKQASEDSKAAPPPKARRKRIVTKKVSTASS</sequence>
<dbReference type="Proteomes" id="UP001180020">
    <property type="component" value="Unassembled WGS sequence"/>
</dbReference>
<feature type="compositionally biased region" description="Polar residues" evidence="9">
    <location>
        <begin position="57"/>
        <end position="67"/>
    </location>
</feature>
<comment type="caution">
    <text evidence="11">The sequence shown here is derived from an EMBL/GenBank/DDBJ whole genome shotgun (WGS) entry which is preliminary data.</text>
</comment>
<evidence type="ECO:0000313" key="11">
    <source>
        <dbReference type="EMBL" id="KAK1285399.1"/>
    </source>
</evidence>
<dbReference type="PANTHER" id="PTHR31038:SF2">
    <property type="entry name" value="PROTEIN RETICULATA-RELATED 1, CHLOROPLASTIC"/>
    <property type="match status" value="1"/>
</dbReference>
<evidence type="ECO:0000256" key="7">
    <source>
        <dbReference type="ARBA" id="ARBA00022989"/>
    </source>
</evidence>
<evidence type="ECO:0000256" key="6">
    <source>
        <dbReference type="ARBA" id="ARBA00022946"/>
    </source>
</evidence>
<gene>
    <name evidence="11" type="ORF">QJS10_CPB20g01720</name>
</gene>
<evidence type="ECO:0000256" key="3">
    <source>
        <dbReference type="ARBA" id="ARBA00022528"/>
    </source>
</evidence>
<dbReference type="GO" id="GO:0099402">
    <property type="term" value="P:plant organ development"/>
    <property type="evidence" value="ECO:0007669"/>
    <property type="project" value="TreeGrafter"/>
</dbReference>
<keyword evidence="3" id="KW-0150">Chloroplast</keyword>
<evidence type="ECO:0000313" key="12">
    <source>
        <dbReference type="Proteomes" id="UP001180020"/>
    </source>
</evidence>
<feature type="transmembrane region" description="Helical" evidence="10">
    <location>
        <begin position="363"/>
        <end position="383"/>
    </location>
</feature>
<feature type="compositionally biased region" description="Basic and acidic residues" evidence="9">
    <location>
        <begin position="1"/>
        <end position="12"/>
    </location>
</feature>
<keyword evidence="6" id="KW-0809">Transit peptide</keyword>
<feature type="transmembrane region" description="Helical" evidence="10">
    <location>
        <begin position="231"/>
        <end position="251"/>
    </location>
</feature>
<comment type="subcellular location">
    <subcellularLocation>
        <location evidence="1">Plastid</location>
        <location evidence="1">Chloroplast membrane</location>
        <topology evidence="1">Multi-pass membrane protein</topology>
    </subcellularLocation>
</comment>
<evidence type="ECO:0000256" key="2">
    <source>
        <dbReference type="ARBA" id="ARBA00010793"/>
    </source>
</evidence>
<feature type="compositionally biased region" description="Acidic residues" evidence="9">
    <location>
        <begin position="87"/>
        <end position="106"/>
    </location>
</feature>
<feature type="compositionally biased region" description="Low complexity" evidence="9">
    <location>
        <begin position="17"/>
        <end position="35"/>
    </location>
</feature>
<evidence type="ECO:0000256" key="5">
    <source>
        <dbReference type="ARBA" id="ARBA00022692"/>
    </source>
</evidence>
<dbReference type="AlphaFoldDB" id="A0AAV9CA11"/>
<evidence type="ECO:0000256" key="1">
    <source>
        <dbReference type="ARBA" id="ARBA00004508"/>
    </source>
</evidence>
<evidence type="ECO:0000256" key="9">
    <source>
        <dbReference type="SAM" id="MobiDB-lite"/>
    </source>
</evidence>
<keyword evidence="4" id="KW-0934">Plastid</keyword>
<feature type="region of interest" description="Disordered" evidence="9">
    <location>
        <begin position="447"/>
        <end position="475"/>
    </location>
</feature>
<feature type="region of interest" description="Disordered" evidence="9">
    <location>
        <begin position="1"/>
        <end position="37"/>
    </location>
</feature>
<feature type="transmembrane region" description="Helical" evidence="10">
    <location>
        <begin position="294"/>
        <end position="315"/>
    </location>
</feature>
<keyword evidence="5 10" id="KW-0812">Transmembrane</keyword>